<gene>
    <name evidence="1" type="ORF">MM171A00660_0025</name>
    <name evidence="2" type="ORF">MM171B00538_0020</name>
</gene>
<accession>A0A6M3MF25</accession>
<dbReference type="AlphaFoldDB" id="A0A6M3MF25"/>
<organism evidence="2">
    <name type="scientific">viral metagenome</name>
    <dbReference type="NCBI Taxonomy" id="1070528"/>
    <lineage>
        <taxon>unclassified sequences</taxon>
        <taxon>metagenomes</taxon>
        <taxon>organismal metagenomes</taxon>
    </lineage>
</organism>
<sequence length="112" mass="12659">MCTPEQSATIDLLITVLRDHEKMLDGGVNEFKETLETLKEVVGILNRGNKLGWGTARGLATSLAYAMNSELKDVDMNIQKLFVQEFFHALNRRNIVEDETYDLIDQVCGLLE</sequence>
<evidence type="ECO:0000313" key="1">
    <source>
        <dbReference type="EMBL" id="QJB00200.1"/>
    </source>
</evidence>
<protein>
    <submittedName>
        <fullName evidence="2">Uncharacterized protein</fullName>
    </submittedName>
</protein>
<name>A0A6M3MF25_9ZZZZ</name>
<evidence type="ECO:0000313" key="2">
    <source>
        <dbReference type="EMBL" id="QJB03906.1"/>
    </source>
</evidence>
<proteinExistence type="predicted"/>
<dbReference type="EMBL" id="MT143684">
    <property type="protein sequence ID" value="QJB00200.1"/>
    <property type="molecule type" value="Genomic_DNA"/>
</dbReference>
<reference evidence="2" key="1">
    <citation type="submission" date="2020-03" db="EMBL/GenBank/DDBJ databases">
        <title>The deep terrestrial virosphere.</title>
        <authorList>
            <person name="Holmfeldt K."/>
            <person name="Nilsson E."/>
            <person name="Simone D."/>
            <person name="Lopez-Fernandez M."/>
            <person name="Wu X."/>
            <person name="de Brujin I."/>
            <person name="Lundin D."/>
            <person name="Andersson A."/>
            <person name="Bertilsson S."/>
            <person name="Dopson M."/>
        </authorList>
    </citation>
    <scope>NUCLEOTIDE SEQUENCE</scope>
    <source>
        <strain evidence="1">MM171A00660</strain>
        <strain evidence="2">MM171B00538</strain>
    </source>
</reference>
<dbReference type="EMBL" id="MT143865">
    <property type="protein sequence ID" value="QJB03906.1"/>
    <property type="molecule type" value="Genomic_DNA"/>
</dbReference>